<dbReference type="HOGENOM" id="CLU_126168_0_0_1"/>
<evidence type="ECO:0000313" key="2">
    <source>
        <dbReference type="Proteomes" id="UP000008068"/>
    </source>
</evidence>
<sequence>MNLHFHQVISQYKRDYSVFTAHLICDLPKNNNFRYRIEYIEEDFFTANDNVTYFNNVGNSINGEAIENNFGVTYGDGFMDKYYEFFALILHNCTRNPKKMRRYRQDFELCSTEKGGCKFSYKVNITDLGEEIPKQVIPDNEYQIEQSEHFS</sequence>
<dbReference type="OMA" id="IDPPCET"/>
<name>G0NZY0_CAEBE</name>
<evidence type="ECO:0000313" key="1">
    <source>
        <dbReference type="EMBL" id="EGT41328.1"/>
    </source>
</evidence>
<dbReference type="InParanoid" id="G0NZY0"/>
<accession>G0NZY0</accession>
<reference evidence="2" key="1">
    <citation type="submission" date="2011-07" db="EMBL/GenBank/DDBJ databases">
        <authorList>
            <consortium name="Caenorhabditis brenneri Sequencing and Analysis Consortium"/>
            <person name="Wilson R.K."/>
        </authorList>
    </citation>
    <scope>NUCLEOTIDE SEQUENCE [LARGE SCALE GENOMIC DNA]</scope>
    <source>
        <strain evidence="2">PB2801</strain>
    </source>
</reference>
<keyword evidence="2" id="KW-1185">Reference proteome</keyword>
<organism evidence="2">
    <name type="scientific">Caenorhabditis brenneri</name>
    <name type="common">Nematode worm</name>
    <dbReference type="NCBI Taxonomy" id="135651"/>
    <lineage>
        <taxon>Eukaryota</taxon>
        <taxon>Metazoa</taxon>
        <taxon>Ecdysozoa</taxon>
        <taxon>Nematoda</taxon>
        <taxon>Chromadorea</taxon>
        <taxon>Rhabditida</taxon>
        <taxon>Rhabditina</taxon>
        <taxon>Rhabditomorpha</taxon>
        <taxon>Rhabditoidea</taxon>
        <taxon>Rhabditidae</taxon>
        <taxon>Peloderinae</taxon>
        <taxon>Caenorhabditis</taxon>
    </lineage>
</organism>
<dbReference type="Proteomes" id="UP000008068">
    <property type="component" value="Unassembled WGS sequence"/>
</dbReference>
<proteinExistence type="predicted"/>
<protein>
    <submittedName>
        <fullName evidence="1">Uncharacterized protein</fullName>
    </submittedName>
</protein>
<gene>
    <name evidence="1" type="ORF">CAEBREN_07400</name>
</gene>
<dbReference type="FunCoup" id="G0NZY0">
    <property type="interactions" value="1866"/>
</dbReference>
<dbReference type="AlphaFoldDB" id="G0NZY0"/>
<dbReference type="OrthoDB" id="5807893at2759"/>
<dbReference type="eggNOG" id="ENOG502TISP">
    <property type="taxonomic scope" value="Eukaryota"/>
</dbReference>
<dbReference type="EMBL" id="GL379993">
    <property type="protein sequence ID" value="EGT41328.1"/>
    <property type="molecule type" value="Genomic_DNA"/>
</dbReference>